<sequence>MKGRILLTVAAMKGNDAEKGIGEWFSGEKFGAR</sequence>
<gene>
    <name evidence="1" type="ORF">M2350_002113</name>
</gene>
<organism evidence="1 2">
    <name type="scientific">Candidatus Fervidibacter sacchari</name>
    <dbReference type="NCBI Taxonomy" id="1448929"/>
    <lineage>
        <taxon>Bacteria</taxon>
        <taxon>Candidatus Fervidibacterota</taxon>
        <taxon>Candidatus Fervidibacter</taxon>
    </lineage>
</organism>
<protein>
    <submittedName>
        <fullName evidence="1">Uncharacterized protein</fullName>
    </submittedName>
</protein>
<dbReference type="Proteomes" id="UP001204798">
    <property type="component" value="Unassembled WGS sequence"/>
</dbReference>
<evidence type="ECO:0000313" key="2">
    <source>
        <dbReference type="Proteomes" id="UP001204798"/>
    </source>
</evidence>
<keyword evidence="2" id="KW-1185">Reference proteome</keyword>
<proteinExistence type="predicted"/>
<comment type="caution">
    <text evidence="1">The sequence shown here is derived from an EMBL/GenBank/DDBJ whole genome shotgun (WGS) entry which is preliminary data.</text>
</comment>
<accession>A0ABT2EP13</accession>
<name>A0ABT2EP13_9BACT</name>
<dbReference type="EMBL" id="JANUCP010000003">
    <property type="protein sequence ID" value="MCS3919700.1"/>
    <property type="molecule type" value="Genomic_DNA"/>
</dbReference>
<reference evidence="1 2" key="1">
    <citation type="submission" date="2022-08" db="EMBL/GenBank/DDBJ databases">
        <title>Bacterial and archaeal communities from various locations to study Microbial Dark Matter (Phase II).</title>
        <authorList>
            <person name="Stepanauskas R."/>
        </authorList>
    </citation>
    <scope>NUCLEOTIDE SEQUENCE [LARGE SCALE GENOMIC DNA]</scope>
    <source>
        <strain evidence="1 2">PD1</strain>
    </source>
</reference>
<evidence type="ECO:0000313" key="1">
    <source>
        <dbReference type="EMBL" id="MCS3919700.1"/>
    </source>
</evidence>